<reference evidence="4" key="1">
    <citation type="journal article" date="2014" name="Science">
        <title>The coffee genome provides insight into the convergent evolution of caffeine biosynthesis.</title>
        <authorList>
            <person name="Denoeud F."/>
            <person name="Carretero-Paulet L."/>
            <person name="Dereeper A."/>
            <person name="Droc G."/>
            <person name="Guyot R."/>
            <person name="Pietrella M."/>
            <person name="Zheng C."/>
            <person name="Alberti A."/>
            <person name="Anthony F."/>
            <person name="Aprea G."/>
            <person name="Aury J.M."/>
            <person name="Bento P."/>
            <person name="Bernard M."/>
            <person name="Bocs S."/>
            <person name="Campa C."/>
            <person name="Cenci A."/>
            <person name="Combes M.C."/>
            <person name="Crouzillat D."/>
            <person name="Da Silva C."/>
            <person name="Daddiego L."/>
            <person name="De Bellis F."/>
            <person name="Dussert S."/>
            <person name="Garsmeur O."/>
            <person name="Gayraud T."/>
            <person name="Guignon V."/>
            <person name="Jahn K."/>
            <person name="Jamilloux V."/>
            <person name="Joet T."/>
            <person name="Labadie K."/>
            <person name="Lan T."/>
            <person name="Leclercq J."/>
            <person name="Lepelley M."/>
            <person name="Leroy T."/>
            <person name="Li L.T."/>
            <person name="Librado P."/>
            <person name="Lopez L."/>
            <person name="Munoz A."/>
            <person name="Noel B."/>
            <person name="Pallavicini A."/>
            <person name="Perrotta G."/>
            <person name="Poncet V."/>
            <person name="Pot D."/>
            <person name="Priyono X."/>
            <person name="Rigoreau M."/>
            <person name="Rouard M."/>
            <person name="Rozas J."/>
            <person name="Tranchant-Dubreuil C."/>
            <person name="VanBuren R."/>
            <person name="Zhang Q."/>
            <person name="Andrade A.C."/>
            <person name="Argout X."/>
            <person name="Bertrand B."/>
            <person name="de Kochko A."/>
            <person name="Graziosi G."/>
            <person name="Henry R.J."/>
            <person name="Jayarama X."/>
            <person name="Ming R."/>
            <person name="Nagai C."/>
            <person name="Rounsley S."/>
            <person name="Sankoff D."/>
            <person name="Giuliano G."/>
            <person name="Albert V.A."/>
            <person name="Wincker P."/>
            <person name="Lashermes P."/>
        </authorList>
    </citation>
    <scope>NUCLEOTIDE SEQUENCE [LARGE SCALE GENOMIC DNA]</scope>
    <source>
        <strain evidence="4">cv. DH200-94</strain>
    </source>
</reference>
<dbReference type="AlphaFoldDB" id="A0A068UES0"/>
<feature type="transmembrane region" description="Helical" evidence="2">
    <location>
        <begin position="423"/>
        <end position="446"/>
    </location>
</feature>
<sequence length="471" mass="53712">MNHRHPPPEPPPVASPPSPISNQSAAQIFKKTTQFFISHPFTFIFLVSLVFAFRFNVEKGAHYLISFVDGDPSLKSLISRLDLSGNQHYHHHHRHPLHIRRRRRPFLHLSRVGTLDEDFFSGDADYARSLFNPTTKFQLNGTFVILSNFNPSLGFSPDPIVDNGVSFAQTVRSGVVAFKPPPEPLETPQESASLPADANDSTEDSNAVVDLHFLLRGLELGRRDTTALIYFVGILSAAYGYVILAFLVTYTWVNGIVFYQVLNDLLRKSKNFFRAVWDGSNLGIRRLSGFVLMRWAVRDALAQLMGIYFFGEMDDQYKFFKFFMRMKLMPFSDVVPWVLGHERESLGFMASWFLVELVVSFIFAIDTWVAIVDSRKSGREVVKEGCHLLAMLLYPAVEIKCWELMACGFLARWLLSHVIGDVFALVFQSVMEVHFMVAWLLFYLAARHKDAHSIGREFGQRELEGFLEGTR</sequence>
<evidence type="ECO:0000256" key="1">
    <source>
        <dbReference type="SAM" id="MobiDB-lite"/>
    </source>
</evidence>
<keyword evidence="2" id="KW-1133">Transmembrane helix</keyword>
<dbReference type="PANTHER" id="PTHR36353:SF1">
    <property type="entry name" value="TRANSMEMBRANE PROTEIN"/>
    <property type="match status" value="1"/>
</dbReference>
<dbReference type="OMA" id="CKDAHAD"/>
<dbReference type="STRING" id="49390.A0A068UES0"/>
<feature type="region of interest" description="Disordered" evidence="1">
    <location>
        <begin position="1"/>
        <end position="22"/>
    </location>
</feature>
<feature type="region of interest" description="Disordered" evidence="1">
    <location>
        <begin position="179"/>
        <end position="201"/>
    </location>
</feature>
<feature type="transmembrane region" description="Helical" evidence="2">
    <location>
        <begin position="228"/>
        <end position="253"/>
    </location>
</feature>
<dbReference type="PhylomeDB" id="A0A068UES0"/>
<organism evidence="3 4">
    <name type="scientific">Coffea canephora</name>
    <name type="common">Robusta coffee</name>
    <dbReference type="NCBI Taxonomy" id="49390"/>
    <lineage>
        <taxon>Eukaryota</taxon>
        <taxon>Viridiplantae</taxon>
        <taxon>Streptophyta</taxon>
        <taxon>Embryophyta</taxon>
        <taxon>Tracheophyta</taxon>
        <taxon>Spermatophyta</taxon>
        <taxon>Magnoliopsida</taxon>
        <taxon>eudicotyledons</taxon>
        <taxon>Gunneridae</taxon>
        <taxon>Pentapetalae</taxon>
        <taxon>asterids</taxon>
        <taxon>lamiids</taxon>
        <taxon>Gentianales</taxon>
        <taxon>Rubiaceae</taxon>
        <taxon>Ixoroideae</taxon>
        <taxon>Gardenieae complex</taxon>
        <taxon>Bertiereae - Coffeeae clade</taxon>
        <taxon>Coffeeae</taxon>
        <taxon>Coffea</taxon>
    </lineage>
</organism>
<keyword evidence="2" id="KW-0812">Transmembrane</keyword>
<dbReference type="FunCoup" id="A0A068UES0">
    <property type="interactions" value="1322"/>
</dbReference>
<protein>
    <submittedName>
        <fullName evidence="3">Uncharacterized protein</fullName>
    </submittedName>
</protein>
<dbReference type="EMBL" id="HG739106">
    <property type="protein sequence ID" value="CDP06752.1"/>
    <property type="molecule type" value="Genomic_DNA"/>
</dbReference>
<feature type="transmembrane region" description="Helical" evidence="2">
    <location>
        <begin position="36"/>
        <end position="57"/>
    </location>
</feature>
<keyword evidence="4" id="KW-1185">Reference proteome</keyword>
<dbReference type="InParanoid" id="A0A068UES0"/>
<evidence type="ECO:0000313" key="3">
    <source>
        <dbReference type="EMBL" id="CDP06752.1"/>
    </source>
</evidence>
<feature type="transmembrane region" description="Helical" evidence="2">
    <location>
        <begin position="351"/>
        <end position="371"/>
    </location>
</feature>
<dbReference type="Gramene" id="CDP06752">
    <property type="protein sequence ID" value="CDP06752"/>
    <property type="gene ID" value="GSCOC_T00023707001"/>
</dbReference>
<dbReference type="OrthoDB" id="1295726at2759"/>
<feature type="compositionally biased region" description="Pro residues" evidence="1">
    <location>
        <begin position="8"/>
        <end position="19"/>
    </location>
</feature>
<dbReference type="Proteomes" id="UP000295252">
    <property type="component" value="Chromosome VIII"/>
</dbReference>
<name>A0A068UES0_COFCA</name>
<keyword evidence="2" id="KW-0472">Membrane</keyword>
<evidence type="ECO:0000256" key="2">
    <source>
        <dbReference type="SAM" id="Phobius"/>
    </source>
</evidence>
<dbReference type="Pfam" id="PF25105">
    <property type="entry name" value="DUF7813"/>
    <property type="match status" value="1"/>
</dbReference>
<evidence type="ECO:0000313" key="4">
    <source>
        <dbReference type="Proteomes" id="UP000295252"/>
    </source>
</evidence>
<feature type="transmembrane region" description="Helical" evidence="2">
    <location>
        <begin position="392"/>
        <end position="411"/>
    </location>
</feature>
<gene>
    <name evidence="3" type="ORF">GSCOC_T00023707001</name>
</gene>
<proteinExistence type="predicted"/>
<dbReference type="PANTHER" id="PTHR36353">
    <property type="entry name" value="TRANSMEMBRANE PROTEIN"/>
    <property type="match status" value="1"/>
</dbReference>
<dbReference type="InterPro" id="IPR056715">
    <property type="entry name" value="DUF7813"/>
</dbReference>
<accession>A0A068UES0</accession>